<evidence type="ECO:0000313" key="3">
    <source>
        <dbReference type="EMBL" id="PZQ76090.1"/>
    </source>
</evidence>
<name>A0A2W5SMR6_VARPD</name>
<dbReference type="AlphaFoldDB" id="A0A2W5SMR6"/>
<dbReference type="Gene3D" id="1.10.260.40">
    <property type="entry name" value="lambda repressor-like DNA-binding domains"/>
    <property type="match status" value="1"/>
</dbReference>
<dbReference type="InterPro" id="IPR001387">
    <property type="entry name" value="Cro/C1-type_HTH"/>
</dbReference>
<dbReference type="PROSITE" id="PS50943">
    <property type="entry name" value="HTH_CROC1"/>
    <property type="match status" value="1"/>
</dbReference>
<dbReference type="Pfam" id="PF01381">
    <property type="entry name" value="HTH_3"/>
    <property type="match status" value="1"/>
</dbReference>
<feature type="compositionally biased region" description="Basic residues" evidence="1">
    <location>
        <begin position="110"/>
        <end position="119"/>
    </location>
</feature>
<dbReference type="InterPro" id="IPR010982">
    <property type="entry name" value="Lambda_DNA-bd_dom_sf"/>
</dbReference>
<dbReference type="Proteomes" id="UP000249135">
    <property type="component" value="Unassembled WGS sequence"/>
</dbReference>
<evidence type="ECO:0000259" key="2">
    <source>
        <dbReference type="PROSITE" id="PS50943"/>
    </source>
</evidence>
<gene>
    <name evidence="3" type="ORF">DI563_07890</name>
</gene>
<dbReference type="CDD" id="cd00093">
    <property type="entry name" value="HTH_XRE"/>
    <property type="match status" value="1"/>
</dbReference>
<evidence type="ECO:0000256" key="1">
    <source>
        <dbReference type="SAM" id="MobiDB-lite"/>
    </source>
</evidence>
<comment type="caution">
    <text evidence="3">The sequence shown here is derived from an EMBL/GenBank/DDBJ whole genome shotgun (WGS) entry which is preliminary data.</text>
</comment>
<proteinExistence type="predicted"/>
<feature type="region of interest" description="Disordered" evidence="1">
    <location>
        <begin position="102"/>
        <end position="133"/>
    </location>
</feature>
<accession>A0A2W5SMR6</accession>
<sequence length="133" mass="14505">MTPRPAAPRAQAPKRLIPRVDALGNAKRLDEIRRATQRSQAEVAGAMGVGQSAISQLEGRSDIQLSTLVRYLEALGLALELTVVLPSGHRVALNDFKPDAGVTARAASRTTRRQYRRTGRSLQREDISPLLPN</sequence>
<feature type="domain" description="HTH cro/C1-type" evidence="2">
    <location>
        <begin position="29"/>
        <end position="81"/>
    </location>
</feature>
<protein>
    <recommendedName>
        <fullName evidence="2">HTH cro/C1-type domain-containing protein</fullName>
    </recommendedName>
</protein>
<evidence type="ECO:0000313" key="4">
    <source>
        <dbReference type="Proteomes" id="UP000249135"/>
    </source>
</evidence>
<dbReference type="GO" id="GO:0003677">
    <property type="term" value="F:DNA binding"/>
    <property type="evidence" value="ECO:0007669"/>
    <property type="project" value="InterPro"/>
</dbReference>
<dbReference type="SMART" id="SM00530">
    <property type="entry name" value="HTH_XRE"/>
    <property type="match status" value="1"/>
</dbReference>
<organism evidence="3 4">
    <name type="scientific">Variovorax paradoxus</name>
    <dbReference type="NCBI Taxonomy" id="34073"/>
    <lineage>
        <taxon>Bacteria</taxon>
        <taxon>Pseudomonadati</taxon>
        <taxon>Pseudomonadota</taxon>
        <taxon>Betaproteobacteria</taxon>
        <taxon>Burkholderiales</taxon>
        <taxon>Comamonadaceae</taxon>
        <taxon>Variovorax</taxon>
    </lineage>
</organism>
<reference evidence="3 4" key="1">
    <citation type="submission" date="2017-08" db="EMBL/GenBank/DDBJ databases">
        <title>Infants hospitalized years apart are colonized by the same room-sourced microbial strains.</title>
        <authorList>
            <person name="Brooks B."/>
            <person name="Olm M.R."/>
            <person name="Firek B.A."/>
            <person name="Baker R."/>
            <person name="Thomas B.C."/>
            <person name="Morowitz M.J."/>
            <person name="Banfield J.F."/>
        </authorList>
    </citation>
    <scope>NUCLEOTIDE SEQUENCE [LARGE SCALE GENOMIC DNA]</scope>
    <source>
        <strain evidence="3">S2_005_003_R2_41</strain>
    </source>
</reference>
<dbReference type="EMBL" id="QFPP01000063">
    <property type="protein sequence ID" value="PZQ76090.1"/>
    <property type="molecule type" value="Genomic_DNA"/>
</dbReference>
<dbReference type="SUPFAM" id="SSF47413">
    <property type="entry name" value="lambda repressor-like DNA-binding domains"/>
    <property type="match status" value="1"/>
</dbReference>